<dbReference type="InterPro" id="IPR003439">
    <property type="entry name" value="ABC_transporter-like_ATP-bd"/>
</dbReference>
<keyword evidence="7 9" id="KW-0472">Membrane</keyword>
<dbReference type="GO" id="GO:0140359">
    <property type="term" value="F:ABC-type transporter activity"/>
    <property type="evidence" value="ECO:0007669"/>
    <property type="project" value="InterPro"/>
</dbReference>
<gene>
    <name evidence="12" type="ORF">CLUMA_CG016212</name>
</gene>
<dbReference type="CDD" id="cd03244">
    <property type="entry name" value="ABCC_MRP_domain2"/>
    <property type="match status" value="1"/>
</dbReference>
<dbReference type="SUPFAM" id="SSF53335">
    <property type="entry name" value="S-adenosyl-L-methionine-dependent methyltransferases"/>
    <property type="match status" value="1"/>
</dbReference>
<feature type="transmembrane region" description="Helical" evidence="9">
    <location>
        <begin position="1376"/>
        <end position="1398"/>
    </location>
</feature>
<feature type="domain" description="ABC transporter" evidence="10">
    <location>
        <begin position="1470"/>
        <end position="1705"/>
    </location>
</feature>
<sequence>MEFIEGINEEFVHSRTIYNAEDKLIFDPPVYEQRYLKVTNILNHDKFKSRIKNILEFGCAEMKFFTYLKNGVRHATKIDLVDIDEMLLVNAKSRVQPLIIEYTKRRPEKLLVRVWKGDVSIPNPNFINVDAVVAIELIEHVYPDTLEEIPNHIFGIIHPKVAVFTTPNSDYNVVFNLQQGAFRHWDHKFEWTRVQFEDWCRNICARFPDYCVQFHGVGKPPEGREEVGSCSQLGLFIRKDFLHSLDVEEDCKNEDDESSVEVVECKGYKLLESIDYPFFHDNRTRDERISDECSYHINRFLDDSYFNNESDRYEIPVSHISSFCWEITENVDEIRSVIKKKYEVKDDMVILPAFDKSEEDYEDELQDNQGSLDTFNELITSNDKSSGCEVCQRFHVDFNLFCSWVLPILLKGRKKVLGLEDLYQPLPDHHADKLGNKLEKAWEDECKKKRSKNKKPSLMSAGLKVYGFHIVFLGFILLTAEMLFKVTMPIFLGGIVQYYANPEKSSISEAYWYAAGIIAGSFFTVLTQHALMLTNLTVGMKIRISACSMIYRKSLKLSKTALINTTSGQVVNLLSNDVARFDLIIMFFHYLWVGPVQTVVVTWLMYYEIGISAIAGVIFLLMFIPFQFYLGKKTSQLRMKTALRTDERVRLMNEIIQGIQVIKMYAWEKPFSKIVSIARQKEIKVIRYASWIRGILLSFIIFSSRVSTFTSLVMFALLGNVVTAQNAFVITAYYNVLRQTMTIFFPQAIGMLAETRVSVKRLEKFMLYDELDRDFQKKLRKKDERSKEKFEATNGTVKVDSNIPHQSGIKMDKVSARWNGEATELTLSNINLDVQSSTVVAVIGKVGAGKSSLIQAILGELPIEGGDIQVNGVISYASQEPWLFSGSVRQNILFGESYQKDRYKAVIKTCSLTRDLEMWPDGDKTIVGERGMSLSGGQKARINLARAVYRKADIYLLDDPLSAVDAHVGRHLFDNCIKEFLKSKLVILVTHQLQYLPTADQILLLNHGIVEGVGTFESLRESGLDFAKLLPKEEEVSEDENPLQRSISQSSRGSRSSIAGKNRHDSITSATSRESEENENHVEIAEEGRAQGSQGLTYYKAYFKAAGGYFITSVVVMFFVFAQLCASLGDYFVSYWVAKEEERGTPRSLSADNIIDSSIFNIVEESNESGNLTFIEQAAKLFEGVVYDRNIDIYIFSALTVGTVAITLSRSFMFFNVAMKASRRLHDAMFAGVTRASMYFFNTNPSGRILNRFSKDIGQIDEILPSIMIDVIQIFLSLAGIVAVVAVVNPFFLIPTIVIAILFYFLRSFYLMSSRNIKRMEATTRSPIYSHLAATLNGLSTIRAFEAEHILSLEFDNHQDLNSSAFYMFIASARAFGFWLDFVLVIYIAIVVLSFFVMGTTTGGNVGLAITQVMGLTGMVQWGMRQSAELENTMTAVERVVEYNTVDPEPDFDSKPEKKPPKEWPEKGEIKFEKLSLSYVPDEMEEKVLKELNFEILPQEKIGIVGRTGAGKSSIINALFRLSYIDGQIYIDTRDTQAMGLHDLRSKISIIPQEPVLFSGSMRYNLDPFDEYSDAKLWSALEEVKLKEVISEMPAGLMTKISENGTNFSVGERQLACLARALLRENKILVMDEATANVDPQTDALIQETIRQKFAECTVLTIAHRLNTVMDSDRILVMDAGQVVEFASPHELLSKTNKTRIFYNMLKETGKSTFESLRKLAEENYLKRKKE</sequence>
<dbReference type="EMBL" id="CVRI01000059">
    <property type="protein sequence ID" value="CRL03663.1"/>
    <property type="molecule type" value="Genomic_DNA"/>
</dbReference>
<reference evidence="12 13" key="1">
    <citation type="submission" date="2015-04" db="EMBL/GenBank/DDBJ databases">
        <authorList>
            <person name="Syromyatnikov M.Y."/>
            <person name="Popov V.N."/>
        </authorList>
    </citation>
    <scope>NUCLEOTIDE SEQUENCE [LARGE SCALE GENOMIC DNA]</scope>
</reference>
<evidence type="ECO:0000256" key="5">
    <source>
        <dbReference type="ARBA" id="ARBA00022840"/>
    </source>
</evidence>
<dbReference type="CDD" id="cd18579">
    <property type="entry name" value="ABC_6TM_ABCC_D1"/>
    <property type="match status" value="1"/>
</dbReference>
<dbReference type="PANTHER" id="PTHR24223:SF448">
    <property type="entry name" value="FI20146P1-RELATED"/>
    <property type="match status" value="1"/>
</dbReference>
<dbReference type="InterPro" id="IPR029063">
    <property type="entry name" value="SAM-dependent_MTases_sf"/>
</dbReference>
<feature type="transmembrane region" description="Helical" evidence="9">
    <location>
        <begin position="688"/>
        <end position="706"/>
    </location>
</feature>
<dbReference type="InterPro" id="IPR027417">
    <property type="entry name" value="P-loop_NTPase"/>
</dbReference>
<dbReference type="Pfam" id="PF00005">
    <property type="entry name" value="ABC_tran"/>
    <property type="match status" value="2"/>
</dbReference>
<dbReference type="PROSITE" id="PS00211">
    <property type="entry name" value="ABC_TRANSPORTER_1"/>
    <property type="match status" value="2"/>
</dbReference>
<feature type="transmembrane region" description="Helical" evidence="9">
    <location>
        <begin position="458"/>
        <end position="478"/>
    </location>
</feature>
<feature type="transmembrane region" description="Helical" evidence="9">
    <location>
        <begin position="1292"/>
        <end position="1310"/>
    </location>
</feature>
<dbReference type="PROSITE" id="PS50893">
    <property type="entry name" value="ABC_TRANSPORTER_2"/>
    <property type="match status" value="2"/>
</dbReference>
<dbReference type="Pfam" id="PF00664">
    <property type="entry name" value="ABC_membrane"/>
    <property type="match status" value="2"/>
</dbReference>
<dbReference type="SMART" id="SM00382">
    <property type="entry name" value="AAA"/>
    <property type="match status" value="2"/>
</dbReference>
<dbReference type="InterPro" id="IPR003593">
    <property type="entry name" value="AAA+_ATPase"/>
</dbReference>
<feature type="domain" description="ABC transmembrane type-1" evidence="11">
    <location>
        <begin position="1181"/>
        <end position="1432"/>
    </location>
</feature>
<dbReference type="GO" id="GO:0016887">
    <property type="term" value="F:ATP hydrolysis activity"/>
    <property type="evidence" value="ECO:0007669"/>
    <property type="project" value="InterPro"/>
</dbReference>
<evidence type="ECO:0000313" key="12">
    <source>
        <dbReference type="EMBL" id="CRL03663.1"/>
    </source>
</evidence>
<dbReference type="FunFam" id="1.20.1560.10:FF:000014">
    <property type="entry name" value="Multidrug resistance-associated protein member 4"/>
    <property type="match status" value="1"/>
</dbReference>
<dbReference type="FunFam" id="1.20.1560.10:FF:000026">
    <property type="entry name" value="Multidrug resistance-associated protein lethal(2)03659"/>
    <property type="match status" value="1"/>
</dbReference>
<dbReference type="GO" id="GO:0005524">
    <property type="term" value="F:ATP binding"/>
    <property type="evidence" value="ECO:0007669"/>
    <property type="project" value="UniProtKB-KW"/>
</dbReference>
<feature type="domain" description="ABC transporter" evidence="10">
    <location>
        <begin position="809"/>
        <end position="1032"/>
    </location>
</feature>
<dbReference type="Gene3D" id="1.20.1560.10">
    <property type="entry name" value="ABC transporter type 1, transmembrane domain"/>
    <property type="match status" value="2"/>
</dbReference>
<feature type="transmembrane region" description="Helical" evidence="9">
    <location>
        <begin position="1193"/>
        <end position="1215"/>
    </location>
</feature>
<dbReference type="STRING" id="568069.A0A1J1ITZ7"/>
<dbReference type="PANTHER" id="PTHR24223">
    <property type="entry name" value="ATP-BINDING CASSETTE SUB-FAMILY C"/>
    <property type="match status" value="1"/>
</dbReference>
<dbReference type="PROSITE" id="PS50929">
    <property type="entry name" value="ABC_TM1F"/>
    <property type="match status" value="2"/>
</dbReference>
<dbReference type="SUPFAM" id="SSF52540">
    <property type="entry name" value="P-loop containing nucleoside triphosphate hydrolases"/>
    <property type="match status" value="2"/>
</dbReference>
<feature type="transmembrane region" description="Helical" evidence="9">
    <location>
        <begin position="483"/>
        <end position="500"/>
    </location>
</feature>
<name>A0A1J1ITZ7_9DIPT</name>
<dbReference type="InterPro" id="IPR011527">
    <property type="entry name" value="ABC1_TM_dom"/>
</dbReference>
<keyword evidence="13" id="KW-1185">Reference proteome</keyword>
<dbReference type="CDD" id="cd03250">
    <property type="entry name" value="ABCC_MRP_domain1"/>
    <property type="match status" value="1"/>
</dbReference>
<feature type="transmembrane region" description="Helical" evidence="9">
    <location>
        <begin position="583"/>
        <end position="605"/>
    </location>
</feature>
<accession>A0A1J1ITZ7</accession>
<keyword evidence="3 9" id="KW-0812">Transmembrane</keyword>
<feature type="domain" description="ABC transmembrane type-1" evidence="11">
    <location>
        <begin position="472"/>
        <end position="753"/>
    </location>
</feature>
<feature type="transmembrane region" description="Helical" evidence="9">
    <location>
        <begin position="712"/>
        <end position="734"/>
    </location>
</feature>
<evidence type="ECO:0000256" key="7">
    <source>
        <dbReference type="ARBA" id="ARBA00023136"/>
    </source>
</evidence>
<evidence type="ECO:0000259" key="10">
    <source>
        <dbReference type="PROSITE" id="PS50893"/>
    </source>
</evidence>
<dbReference type="FunFam" id="3.40.50.300:FF:000482">
    <property type="entry name" value="Multidrug resistance-associated protein member 4"/>
    <property type="match status" value="1"/>
</dbReference>
<evidence type="ECO:0000256" key="3">
    <source>
        <dbReference type="ARBA" id="ARBA00022692"/>
    </source>
</evidence>
<dbReference type="GO" id="GO:0016020">
    <property type="term" value="C:membrane"/>
    <property type="evidence" value="ECO:0007669"/>
    <property type="project" value="UniProtKB-SubCell"/>
</dbReference>
<feature type="compositionally biased region" description="Low complexity" evidence="8">
    <location>
        <begin position="1044"/>
        <end position="1058"/>
    </location>
</feature>
<comment type="subcellular location">
    <subcellularLocation>
        <location evidence="1">Membrane</location>
        <topology evidence="1">Multi-pass membrane protein</topology>
    </subcellularLocation>
</comment>
<feature type="compositionally biased region" description="Basic and acidic residues" evidence="8">
    <location>
        <begin position="1073"/>
        <end position="1087"/>
    </location>
</feature>
<feature type="transmembrane region" description="Helical" evidence="9">
    <location>
        <begin position="611"/>
        <end position="630"/>
    </location>
</feature>
<keyword evidence="2" id="KW-0813">Transport</keyword>
<evidence type="ECO:0000256" key="1">
    <source>
        <dbReference type="ARBA" id="ARBA00004141"/>
    </source>
</evidence>
<organism evidence="12 13">
    <name type="scientific">Clunio marinus</name>
    <dbReference type="NCBI Taxonomy" id="568069"/>
    <lineage>
        <taxon>Eukaryota</taxon>
        <taxon>Metazoa</taxon>
        <taxon>Ecdysozoa</taxon>
        <taxon>Arthropoda</taxon>
        <taxon>Hexapoda</taxon>
        <taxon>Insecta</taxon>
        <taxon>Pterygota</taxon>
        <taxon>Neoptera</taxon>
        <taxon>Endopterygota</taxon>
        <taxon>Diptera</taxon>
        <taxon>Nematocera</taxon>
        <taxon>Chironomoidea</taxon>
        <taxon>Chironomidae</taxon>
        <taxon>Clunio</taxon>
    </lineage>
</organism>
<feature type="transmembrane region" description="Helical" evidence="9">
    <location>
        <begin position="1263"/>
        <end position="1286"/>
    </location>
</feature>
<evidence type="ECO:0000256" key="2">
    <source>
        <dbReference type="ARBA" id="ARBA00022448"/>
    </source>
</evidence>
<dbReference type="Gene3D" id="3.40.50.150">
    <property type="entry name" value="Vaccinia Virus protein VP39"/>
    <property type="match status" value="1"/>
</dbReference>
<protein>
    <submittedName>
        <fullName evidence="12">CLUMA_CG016212, isoform A</fullName>
    </submittedName>
</protein>
<proteinExistence type="predicted"/>
<dbReference type="FunFam" id="3.40.50.300:FF:000163">
    <property type="entry name" value="Multidrug resistance-associated protein member 4"/>
    <property type="match status" value="1"/>
</dbReference>
<evidence type="ECO:0000256" key="4">
    <source>
        <dbReference type="ARBA" id="ARBA00022741"/>
    </source>
</evidence>
<dbReference type="InterPro" id="IPR036640">
    <property type="entry name" value="ABC1_TM_sf"/>
</dbReference>
<keyword evidence="6 9" id="KW-1133">Transmembrane helix</keyword>
<evidence type="ECO:0000256" key="6">
    <source>
        <dbReference type="ARBA" id="ARBA00022989"/>
    </source>
</evidence>
<dbReference type="InterPro" id="IPR017871">
    <property type="entry name" value="ABC_transporter-like_CS"/>
</dbReference>
<evidence type="ECO:0000256" key="9">
    <source>
        <dbReference type="SAM" id="Phobius"/>
    </source>
</evidence>
<dbReference type="Gene3D" id="3.40.50.300">
    <property type="entry name" value="P-loop containing nucleotide triphosphate hydrolases"/>
    <property type="match status" value="2"/>
</dbReference>
<dbReference type="SUPFAM" id="SSF90123">
    <property type="entry name" value="ABC transporter transmembrane region"/>
    <property type="match status" value="2"/>
</dbReference>
<dbReference type="OrthoDB" id="6500128at2759"/>
<evidence type="ECO:0000259" key="11">
    <source>
        <dbReference type="PROSITE" id="PS50929"/>
    </source>
</evidence>
<evidence type="ECO:0000313" key="13">
    <source>
        <dbReference type="Proteomes" id="UP000183832"/>
    </source>
</evidence>
<feature type="region of interest" description="Disordered" evidence="8">
    <location>
        <begin position="1035"/>
        <end position="1087"/>
    </location>
</feature>
<evidence type="ECO:0000256" key="8">
    <source>
        <dbReference type="SAM" id="MobiDB-lite"/>
    </source>
</evidence>
<feature type="transmembrane region" description="Helical" evidence="9">
    <location>
        <begin position="1109"/>
        <end position="1129"/>
    </location>
</feature>
<feature type="transmembrane region" description="Helical" evidence="9">
    <location>
        <begin position="512"/>
        <end position="533"/>
    </location>
</feature>
<keyword evidence="4" id="KW-0547">Nucleotide-binding</keyword>
<dbReference type="InterPro" id="IPR044746">
    <property type="entry name" value="ABCC_6TM_D1"/>
</dbReference>
<dbReference type="Proteomes" id="UP000183832">
    <property type="component" value="Unassembled WGS sequence"/>
</dbReference>
<keyword evidence="5" id="KW-0067">ATP-binding</keyword>
<dbReference type="InterPro" id="IPR050173">
    <property type="entry name" value="ABC_transporter_C-like"/>
</dbReference>